<evidence type="ECO:0000313" key="4">
    <source>
        <dbReference type="Proteomes" id="UP000460715"/>
    </source>
</evidence>
<accession>A0A845BLB4</accession>
<dbReference type="InterPro" id="IPR006311">
    <property type="entry name" value="TAT_signal"/>
</dbReference>
<organism evidence="3 4">
    <name type="scientific">Teichococcus coralli</name>
    <dbReference type="NCBI Taxonomy" id="2545983"/>
    <lineage>
        <taxon>Bacteria</taxon>
        <taxon>Pseudomonadati</taxon>
        <taxon>Pseudomonadota</taxon>
        <taxon>Alphaproteobacteria</taxon>
        <taxon>Acetobacterales</taxon>
        <taxon>Roseomonadaceae</taxon>
        <taxon>Roseomonas</taxon>
    </lineage>
</organism>
<dbReference type="SUPFAM" id="SSF50974">
    <property type="entry name" value="Nitrous oxide reductase, N-terminal domain"/>
    <property type="match status" value="1"/>
</dbReference>
<reference evidence="3 4" key="1">
    <citation type="submission" date="2019-03" db="EMBL/GenBank/DDBJ databases">
        <title>Roseomonas sp. a novel Roseomonas species isolated from Sea whip Gorgonian.</title>
        <authorList>
            <person name="Li F."/>
            <person name="Pan X."/>
            <person name="Huang S."/>
            <person name="Li Z."/>
            <person name="Meng B."/>
        </authorList>
    </citation>
    <scope>NUCLEOTIDE SEQUENCE [LARGE SCALE GENOMIC DNA]</scope>
    <source>
        <strain evidence="3 4">M0104</strain>
    </source>
</reference>
<proteinExistence type="predicted"/>
<dbReference type="InterPro" id="IPR011964">
    <property type="entry name" value="YVTN_b-propeller_repeat"/>
</dbReference>
<dbReference type="PROSITE" id="PS51318">
    <property type="entry name" value="TAT"/>
    <property type="match status" value="1"/>
</dbReference>
<dbReference type="PANTHER" id="PTHR47197">
    <property type="entry name" value="PROTEIN NIRF"/>
    <property type="match status" value="1"/>
</dbReference>
<dbReference type="InterPro" id="IPR051200">
    <property type="entry name" value="Host-pathogen_enzymatic-act"/>
</dbReference>
<name>A0A845BLB4_9PROT</name>
<dbReference type="InterPro" id="IPR011045">
    <property type="entry name" value="N2O_reductase_N"/>
</dbReference>
<dbReference type="PANTHER" id="PTHR47197:SF3">
    <property type="entry name" value="DIHYDRO-HEME D1 DEHYDROGENASE"/>
    <property type="match status" value="1"/>
</dbReference>
<dbReference type="RefSeq" id="WP_160939446.1">
    <property type="nucleotide sequence ID" value="NZ_SNVJ01000039.1"/>
</dbReference>
<feature type="signal peptide" evidence="2">
    <location>
        <begin position="1"/>
        <end position="45"/>
    </location>
</feature>
<keyword evidence="4" id="KW-1185">Reference proteome</keyword>
<sequence>MQAFPADPKGPHAGRGLSRRRALSLFAAVLAAGRGAGLATGTAHAATPAPGAAPAVLRTGKVHPGLYEVVVSRTTGLVHVAATGPRGGKAARILGLDPRSLEVRSQVELGEDPAFGLGLNDRTGMLYTTNTRSGSVSAIDLKAGKVVARMAAGEGGHPRQVLVDEAANRIYVSNFGGRGKPSAIWVIDGARNVLAATISDGLAEAGITGLALDRAGNRLFATSLTANEIFEIGLAENRMLRRFACGGEGPINAAYDAAGQRIFVANQKSNTVAVLDAGSGALVKTMATGEGPLGLAVNPANGLLYVACRRSGTVNLFNSRELALVATLETGTHPNTIAFDSRTGLAYVTNKARSGGRDAPPVDDPDGDTVSIIRA</sequence>
<dbReference type="OrthoDB" id="7767057at2"/>
<keyword evidence="2" id="KW-0732">Signal</keyword>
<dbReference type="Gene3D" id="2.130.10.10">
    <property type="entry name" value="YVTN repeat-like/Quinoprotein amine dehydrogenase"/>
    <property type="match status" value="1"/>
</dbReference>
<dbReference type="AlphaFoldDB" id="A0A845BLB4"/>
<dbReference type="Proteomes" id="UP000460715">
    <property type="component" value="Unassembled WGS sequence"/>
</dbReference>
<dbReference type="InterPro" id="IPR015943">
    <property type="entry name" value="WD40/YVTN_repeat-like_dom_sf"/>
</dbReference>
<dbReference type="EMBL" id="SNVJ01000039">
    <property type="protein sequence ID" value="MXP66037.1"/>
    <property type="molecule type" value="Genomic_DNA"/>
</dbReference>
<comment type="cofactor">
    <cofactor evidence="1">
        <name>Cu cation</name>
        <dbReference type="ChEBI" id="CHEBI:23378"/>
    </cofactor>
</comment>
<dbReference type="NCBIfam" id="TIGR02276">
    <property type="entry name" value="beta_rpt_yvtn"/>
    <property type="match status" value="1"/>
</dbReference>
<evidence type="ECO:0000256" key="2">
    <source>
        <dbReference type="SAM" id="SignalP"/>
    </source>
</evidence>
<gene>
    <name evidence="3" type="ORF">E0493_22085</name>
</gene>
<comment type="caution">
    <text evidence="3">The sequence shown here is derived from an EMBL/GenBank/DDBJ whole genome shotgun (WGS) entry which is preliminary data.</text>
</comment>
<protein>
    <submittedName>
        <fullName evidence="3">YncE family protein</fullName>
    </submittedName>
</protein>
<evidence type="ECO:0000313" key="3">
    <source>
        <dbReference type="EMBL" id="MXP66037.1"/>
    </source>
</evidence>
<feature type="chain" id="PRO_5032496245" evidence="2">
    <location>
        <begin position="46"/>
        <end position="375"/>
    </location>
</feature>
<evidence type="ECO:0000256" key="1">
    <source>
        <dbReference type="ARBA" id="ARBA00001935"/>
    </source>
</evidence>